<name>A0A8S5UDJ1_9CAUD</name>
<proteinExistence type="predicted"/>
<dbReference type="EMBL" id="BK016068">
    <property type="protein sequence ID" value="DAF92575.1"/>
    <property type="molecule type" value="Genomic_DNA"/>
</dbReference>
<accession>A0A8S5UDJ1</accession>
<sequence length="121" mass="14053">MRVISQDGTLDMPYEEVIIQRFKSRIYFLNKNLIGVESLNEDMQIAEYSTEEKAKKAVEMLRDAYIGMPIVMQNVDISEDVAREFERLKKCGIMVQTENQPSKIECISNAIFHFPAEEELE</sequence>
<protein>
    <submittedName>
        <fullName evidence="1">Uncharacterized protein</fullName>
    </submittedName>
</protein>
<organism evidence="1">
    <name type="scientific">Siphoviridae sp. ctNLX12</name>
    <dbReference type="NCBI Taxonomy" id="2825469"/>
    <lineage>
        <taxon>Viruses</taxon>
        <taxon>Duplodnaviria</taxon>
        <taxon>Heunggongvirae</taxon>
        <taxon>Uroviricota</taxon>
        <taxon>Caudoviricetes</taxon>
    </lineage>
</organism>
<reference evidence="1" key="1">
    <citation type="journal article" date="2021" name="Proc. Natl. Acad. Sci. U.S.A.">
        <title>A Catalog of Tens of Thousands of Viruses from Human Metagenomes Reveals Hidden Associations with Chronic Diseases.</title>
        <authorList>
            <person name="Tisza M.J."/>
            <person name="Buck C.B."/>
        </authorList>
    </citation>
    <scope>NUCLEOTIDE SEQUENCE</scope>
    <source>
        <strain evidence="1">CtNLX12</strain>
    </source>
</reference>
<evidence type="ECO:0000313" key="1">
    <source>
        <dbReference type="EMBL" id="DAF92575.1"/>
    </source>
</evidence>